<name>A0ABD2VRN2_9SOLN</name>
<dbReference type="Proteomes" id="UP001627284">
    <property type="component" value="Unassembled WGS sequence"/>
</dbReference>
<evidence type="ECO:0000313" key="2">
    <source>
        <dbReference type="Proteomes" id="UP001627284"/>
    </source>
</evidence>
<keyword evidence="2" id="KW-1185">Reference proteome</keyword>
<dbReference type="EMBL" id="JBJKTR010000001">
    <property type="protein sequence ID" value="KAL3383207.1"/>
    <property type="molecule type" value="Genomic_DNA"/>
</dbReference>
<reference evidence="1 2" key="1">
    <citation type="submission" date="2024-05" db="EMBL/GenBank/DDBJ databases">
        <title>De novo assembly of an allotetraploid wild potato.</title>
        <authorList>
            <person name="Hosaka A.J."/>
        </authorList>
    </citation>
    <scope>NUCLEOTIDE SEQUENCE [LARGE SCALE GENOMIC DNA]</scope>
    <source>
        <tissue evidence="1">Young leaves</tissue>
    </source>
</reference>
<protein>
    <submittedName>
        <fullName evidence="1">Uncharacterized protein</fullName>
    </submittedName>
</protein>
<dbReference type="PANTHER" id="PTHR34569:SF21">
    <property type="match status" value="1"/>
</dbReference>
<gene>
    <name evidence="1" type="ORF">AABB24_002614</name>
</gene>
<dbReference type="AlphaFoldDB" id="A0ABD2VRN2"/>
<dbReference type="PANTHER" id="PTHR34569">
    <property type="entry name" value="EXPRESSED PROTEIN"/>
    <property type="match status" value="1"/>
</dbReference>
<sequence>MEGTLIKYMYDPIERGILQFQFCDVEMVTMESLTYTSLKDLLPGSPPSILSPTNGRKDSWREIPMKDPLLQHAAWAYLQPTAVAEADQCFSEKMKEKCFGLFDCFSDVIFAMFRAIFSPAMESENRNEEDTVDGQQILI</sequence>
<organism evidence="1 2">
    <name type="scientific">Solanum stoloniferum</name>
    <dbReference type="NCBI Taxonomy" id="62892"/>
    <lineage>
        <taxon>Eukaryota</taxon>
        <taxon>Viridiplantae</taxon>
        <taxon>Streptophyta</taxon>
        <taxon>Embryophyta</taxon>
        <taxon>Tracheophyta</taxon>
        <taxon>Spermatophyta</taxon>
        <taxon>Magnoliopsida</taxon>
        <taxon>eudicotyledons</taxon>
        <taxon>Gunneridae</taxon>
        <taxon>Pentapetalae</taxon>
        <taxon>asterids</taxon>
        <taxon>lamiids</taxon>
        <taxon>Solanales</taxon>
        <taxon>Solanaceae</taxon>
        <taxon>Solanoideae</taxon>
        <taxon>Solaneae</taxon>
        <taxon>Solanum</taxon>
    </lineage>
</organism>
<accession>A0ABD2VRN2</accession>
<evidence type="ECO:0000313" key="1">
    <source>
        <dbReference type="EMBL" id="KAL3383207.1"/>
    </source>
</evidence>
<comment type="caution">
    <text evidence="1">The sequence shown here is derived from an EMBL/GenBank/DDBJ whole genome shotgun (WGS) entry which is preliminary data.</text>
</comment>
<proteinExistence type="predicted"/>